<dbReference type="InterPro" id="IPR050710">
    <property type="entry name" value="Band7/mec-2_domain"/>
</dbReference>
<evidence type="ECO:0000313" key="3">
    <source>
        <dbReference type="EnsemblPlants" id="OMERI01G19210.2"/>
    </source>
</evidence>
<reference evidence="3" key="1">
    <citation type="submission" date="2015-04" db="UniProtKB">
        <authorList>
            <consortium name="EnsemblPlants"/>
        </authorList>
    </citation>
    <scope>IDENTIFICATION</scope>
</reference>
<dbReference type="EnsemblPlants" id="OMERI01G19210.2">
    <property type="protein sequence ID" value="OMERI01G19210.2"/>
    <property type="gene ID" value="OMERI01G19210"/>
</dbReference>
<keyword evidence="4" id="KW-1185">Reference proteome</keyword>
<accession>A0A0E0C3Z3</accession>
<proteinExistence type="predicted"/>
<sequence length="318" mass="33653">MGNLLCCVEVEESTVAMRERFGKFDGVMEPGCHFVPWFLGLQARGPLSLRLRQLELRCPTKTKDNAYVTIVTCVQYRALADKASHAFYTLINTRSQIQAHVFDVLRTSIPKLALEEVFDKKEEIAEALEEEVAEAMAPYGYEVMRALVVDVEPEEAVRRAMSESRAAADRAAAERAARAGRAEGDAEAARLAGVGAARHRQAVVDGLRACVVAFCAAVPGATPREVMDMVLVAQYLDTVREIAAASASGCSSASAAAAAPFLPHGPAAARDAVAQIRDGLLQVAQPPAAAAAAASVAAVGHPLPSPVASVCEGITEEQ</sequence>
<dbReference type="InterPro" id="IPR036013">
    <property type="entry name" value="Band_7/SPFH_dom_sf"/>
</dbReference>
<dbReference type="InterPro" id="IPR001107">
    <property type="entry name" value="Band_7"/>
</dbReference>
<dbReference type="HOGENOM" id="CLU_024949_5_1_1"/>
<protein>
    <recommendedName>
        <fullName evidence="2">Band 7 domain-containing protein</fullName>
    </recommendedName>
</protein>
<dbReference type="PANTHER" id="PTHR43327">
    <property type="entry name" value="STOMATIN-LIKE PROTEIN 2, MITOCHONDRIAL"/>
    <property type="match status" value="1"/>
</dbReference>
<dbReference type="Gramene" id="OMERI01G19210.1">
    <property type="protein sequence ID" value="OMERI01G19210.1"/>
    <property type="gene ID" value="OMERI01G19210"/>
</dbReference>
<organism evidence="3">
    <name type="scientific">Oryza meridionalis</name>
    <dbReference type="NCBI Taxonomy" id="40149"/>
    <lineage>
        <taxon>Eukaryota</taxon>
        <taxon>Viridiplantae</taxon>
        <taxon>Streptophyta</taxon>
        <taxon>Embryophyta</taxon>
        <taxon>Tracheophyta</taxon>
        <taxon>Spermatophyta</taxon>
        <taxon>Magnoliopsida</taxon>
        <taxon>Liliopsida</taxon>
        <taxon>Poales</taxon>
        <taxon>Poaceae</taxon>
        <taxon>BOP clade</taxon>
        <taxon>Oryzoideae</taxon>
        <taxon>Oryzeae</taxon>
        <taxon>Oryzinae</taxon>
        <taxon>Oryza</taxon>
    </lineage>
</organism>
<dbReference type="Pfam" id="PF01145">
    <property type="entry name" value="Band_7"/>
    <property type="match status" value="1"/>
</dbReference>
<evidence type="ECO:0000313" key="4">
    <source>
        <dbReference type="Proteomes" id="UP000008021"/>
    </source>
</evidence>
<dbReference type="SUPFAM" id="SSF117892">
    <property type="entry name" value="Band 7/SPFH domain"/>
    <property type="match status" value="1"/>
</dbReference>
<dbReference type="PANTHER" id="PTHR43327:SF10">
    <property type="entry name" value="STOMATIN-LIKE PROTEIN 2, MITOCHONDRIAL"/>
    <property type="match status" value="1"/>
</dbReference>
<feature type="domain" description="Band 7" evidence="2">
    <location>
        <begin position="5"/>
        <end position="165"/>
    </location>
</feature>
<dbReference type="eggNOG" id="KOG2620">
    <property type="taxonomic scope" value="Eukaryota"/>
</dbReference>
<reference evidence="3" key="2">
    <citation type="submission" date="2018-05" db="EMBL/GenBank/DDBJ databases">
        <title>OmerRS3 (Oryza meridionalis Reference Sequence Version 3).</title>
        <authorList>
            <person name="Zhang J."/>
            <person name="Kudrna D."/>
            <person name="Lee S."/>
            <person name="Talag J."/>
            <person name="Welchert J."/>
            <person name="Wing R.A."/>
        </authorList>
    </citation>
    <scope>NUCLEOTIDE SEQUENCE [LARGE SCALE GENOMIC DNA]</scope>
    <source>
        <strain evidence="3">OR44</strain>
    </source>
</reference>
<dbReference type="Proteomes" id="UP000008021">
    <property type="component" value="Chromosome 1"/>
</dbReference>
<dbReference type="Gramene" id="OMERI01G19210.2">
    <property type="protein sequence ID" value="OMERI01G19210.2"/>
    <property type="gene ID" value="OMERI01G19210"/>
</dbReference>
<dbReference type="EnsemblPlants" id="OMERI01G19210.1">
    <property type="protein sequence ID" value="OMERI01G19210.1"/>
    <property type="gene ID" value="OMERI01G19210"/>
</dbReference>
<dbReference type="STRING" id="40149.A0A0E0C3Z3"/>
<dbReference type="CDD" id="cd03407">
    <property type="entry name" value="SPFH_like_u4"/>
    <property type="match status" value="1"/>
</dbReference>
<keyword evidence="1" id="KW-0449">Lipoprotein</keyword>
<name>A0A0E0C3Z3_9ORYZ</name>
<dbReference type="SMART" id="SM00244">
    <property type="entry name" value="PHB"/>
    <property type="match status" value="1"/>
</dbReference>
<dbReference type="AlphaFoldDB" id="A0A0E0C3Z3"/>
<evidence type="ECO:0000256" key="1">
    <source>
        <dbReference type="ARBA" id="ARBA00023288"/>
    </source>
</evidence>
<dbReference type="Gene3D" id="3.30.479.30">
    <property type="entry name" value="Band 7 domain"/>
    <property type="match status" value="1"/>
</dbReference>
<evidence type="ECO:0000259" key="2">
    <source>
        <dbReference type="SMART" id="SM00244"/>
    </source>
</evidence>